<dbReference type="EMBL" id="CP117411">
    <property type="protein sequence ID" value="WCT73666.1"/>
    <property type="molecule type" value="Genomic_DNA"/>
</dbReference>
<accession>A0ABY7TKB0</accession>
<gene>
    <name evidence="2" type="ORF">PQ455_00085</name>
</gene>
<evidence type="ECO:0000313" key="2">
    <source>
        <dbReference type="EMBL" id="WCT73666.1"/>
    </source>
</evidence>
<protein>
    <submittedName>
        <fullName evidence="2">Heme-binding protein</fullName>
    </submittedName>
</protein>
<dbReference type="RefSeq" id="WP_273688089.1">
    <property type="nucleotide sequence ID" value="NZ_CP117411.1"/>
</dbReference>
<dbReference type="Proteomes" id="UP001220395">
    <property type="component" value="Chromosome"/>
</dbReference>
<organism evidence="2 3">
    <name type="scientific">Sphingomonas naphthae</name>
    <dbReference type="NCBI Taxonomy" id="1813468"/>
    <lineage>
        <taxon>Bacteria</taxon>
        <taxon>Pseudomonadati</taxon>
        <taxon>Pseudomonadota</taxon>
        <taxon>Alphaproteobacteria</taxon>
        <taxon>Sphingomonadales</taxon>
        <taxon>Sphingomonadaceae</taxon>
        <taxon>Sphingomonas</taxon>
    </lineage>
</organism>
<dbReference type="SUPFAM" id="SSF55136">
    <property type="entry name" value="Probable bacterial effector-binding domain"/>
    <property type="match status" value="1"/>
</dbReference>
<dbReference type="Pfam" id="PF04832">
    <property type="entry name" value="SOUL"/>
    <property type="match status" value="1"/>
</dbReference>
<proteinExistence type="predicted"/>
<dbReference type="PANTHER" id="PTHR11220">
    <property type="entry name" value="HEME-BINDING PROTEIN-RELATED"/>
    <property type="match status" value="1"/>
</dbReference>
<name>A0ABY7TKB0_9SPHN</name>
<keyword evidence="1" id="KW-0472">Membrane</keyword>
<feature type="transmembrane region" description="Helical" evidence="1">
    <location>
        <begin position="6"/>
        <end position="26"/>
    </location>
</feature>
<keyword evidence="1" id="KW-0812">Transmembrane</keyword>
<reference evidence="2 3" key="1">
    <citation type="submission" date="2023-02" db="EMBL/GenBank/DDBJ databases">
        <title>Genome sequence of Sphingomonas naphthae.</title>
        <authorList>
            <person name="Kim S."/>
            <person name="Heo J."/>
            <person name="Kwon S.-W."/>
        </authorList>
    </citation>
    <scope>NUCLEOTIDE SEQUENCE [LARGE SCALE GENOMIC DNA]</scope>
    <source>
        <strain evidence="2 3">KACC 18716</strain>
    </source>
</reference>
<evidence type="ECO:0000313" key="3">
    <source>
        <dbReference type="Proteomes" id="UP001220395"/>
    </source>
</evidence>
<dbReference type="Gene3D" id="3.20.80.10">
    <property type="entry name" value="Regulatory factor, effector binding domain"/>
    <property type="match status" value="1"/>
</dbReference>
<keyword evidence="3" id="KW-1185">Reference proteome</keyword>
<keyword evidence="1" id="KW-1133">Transmembrane helix</keyword>
<evidence type="ECO:0000256" key="1">
    <source>
        <dbReference type="SAM" id="Phobius"/>
    </source>
</evidence>
<dbReference type="PANTHER" id="PTHR11220:SF58">
    <property type="entry name" value="SOUL HEME-BINDING FAMILY PROTEIN"/>
    <property type="match status" value="1"/>
</dbReference>
<dbReference type="InterPro" id="IPR006917">
    <property type="entry name" value="SOUL_heme-bd"/>
</dbReference>
<dbReference type="InterPro" id="IPR011256">
    <property type="entry name" value="Reg_factor_effector_dom_sf"/>
</dbReference>
<sequence length="204" mass="21828">MALSGRGKLFAAVAGVAAAGATWFYIREKRRTESPSYVIDASEGPIELRHYPALVVAETIQPGTRDRALGNGFGLLADYVFAESRQGEELPMTVPVVAIPIDEENWAVRFVMPEGRALASLPAPGPGVKLVEVPVRAVAAIRFGGTPSDRLLAQKEAELRKWLAARGAGAVGPAEHAYYNSPMIPGPLKQNEVQVAVLAKTEQE</sequence>